<evidence type="ECO:0000256" key="2">
    <source>
        <dbReference type="ARBA" id="ARBA00007225"/>
    </source>
</evidence>
<gene>
    <name evidence="7" type="ORF">AALO17_21990</name>
</gene>
<proteinExistence type="inferred from homology"/>
<evidence type="ECO:0000256" key="6">
    <source>
        <dbReference type="RuleBase" id="RU364089"/>
    </source>
</evidence>
<comment type="similarity">
    <text evidence="2 6">Belongs to the peptidase C69 family.</text>
</comment>
<organism evidence="7 8">
    <name type="scientific">Faecalibaculum rodentium</name>
    <dbReference type="NCBI Taxonomy" id="1702221"/>
    <lineage>
        <taxon>Bacteria</taxon>
        <taxon>Bacillati</taxon>
        <taxon>Bacillota</taxon>
        <taxon>Erysipelotrichia</taxon>
        <taxon>Erysipelotrichales</taxon>
        <taxon>Erysipelotrichaceae</taxon>
        <taxon>Faecalibaculum</taxon>
    </lineage>
</organism>
<comment type="catalytic activity">
    <reaction evidence="1">
        <text>an L-aminoacyl-L-amino acid + H2O = 2 an L-alpha-amino acid</text>
        <dbReference type="Rhea" id="RHEA:48940"/>
        <dbReference type="ChEBI" id="CHEBI:15377"/>
        <dbReference type="ChEBI" id="CHEBI:59869"/>
        <dbReference type="ChEBI" id="CHEBI:77460"/>
        <dbReference type="EC" id="3.4.13.19"/>
    </reaction>
</comment>
<dbReference type="GO" id="GO:0006508">
    <property type="term" value="P:proteolysis"/>
    <property type="evidence" value="ECO:0007669"/>
    <property type="project" value="UniProtKB-KW"/>
</dbReference>
<evidence type="ECO:0000256" key="1">
    <source>
        <dbReference type="ARBA" id="ARBA00001670"/>
    </source>
</evidence>
<evidence type="ECO:0000256" key="3">
    <source>
        <dbReference type="ARBA" id="ARBA00022670"/>
    </source>
</evidence>
<dbReference type="OrthoDB" id="9764088at2"/>
<dbReference type="RefSeq" id="WP_067558856.1">
    <property type="nucleotide sequence ID" value="NZ_CP011391.1"/>
</dbReference>
<dbReference type="Gene3D" id="3.60.60.10">
    <property type="entry name" value="Penicillin V Acylase, Chain A"/>
    <property type="match status" value="1"/>
</dbReference>
<keyword evidence="4 6" id="KW-0378">Hydrolase</keyword>
<dbReference type="GeneID" id="78478772"/>
<dbReference type="PANTHER" id="PTHR12994">
    <property type="entry name" value="SECERNIN"/>
    <property type="match status" value="1"/>
</dbReference>
<dbReference type="KEGG" id="fro:AALO17_21990"/>
<dbReference type="PATRIC" id="fig|1702221.3.peg.2138"/>
<keyword evidence="8" id="KW-1185">Reference proteome</keyword>
<dbReference type="GO" id="GO:0016805">
    <property type="term" value="F:dipeptidase activity"/>
    <property type="evidence" value="ECO:0007669"/>
    <property type="project" value="UniProtKB-KW"/>
</dbReference>
<protein>
    <recommendedName>
        <fullName evidence="6">Dipeptidase</fullName>
        <ecNumber evidence="6">3.4.-.-</ecNumber>
    </recommendedName>
</protein>
<dbReference type="STRING" id="1702221.AALO17_21990"/>
<dbReference type="Pfam" id="PF03577">
    <property type="entry name" value="Peptidase_C69"/>
    <property type="match status" value="1"/>
</dbReference>
<keyword evidence="3 6" id="KW-0645">Protease</keyword>
<dbReference type="PANTHER" id="PTHR12994:SF17">
    <property type="entry name" value="LD30995P"/>
    <property type="match status" value="1"/>
</dbReference>
<dbReference type="Proteomes" id="UP000069771">
    <property type="component" value="Chromosome"/>
</dbReference>
<name>A0A140DXF6_9FIRM</name>
<dbReference type="GO" id="GO:0070004">
    <property type="term" value="F:cysteine-type exopeptidase activity"/>
    <property type="evidence" value="ECO:0007669"/>
    <property type="project" value="InterPro"/>
</dbReference>
<dbReference type="InterPro" id="IPR047804">
    <property type="entry name" value="C69_dipept_A-like"/>
</dbReference>
<dbReference type="AlphaFoldDB" id="A0A140DXF6"/>
<dbReference type="InterPro" id="IPR005322">
    <property type="entry name" value="Peptidase_C69"/>
</dbReference>
<evidence type="ECO:0000256" key="5">
    <source>
        <dbReference type="ARBA" id="ARBA00022997"/>
    </source>
</evidence>
<keyword evidence="5 6" id="KW-0224">Dipeptidase</keyword>
<dbReference type="EC" id="3.4.-.-" evidence="6"/>
<dbReference type="EMBL" id="CP011391">
    <property type="protein sequence ID" value="AMK55333.1"/>
    <property type="molecule type" value="Genomic_DNA"/>
</dbReference>
<reference evidence="7 8" key="1">
    <citation type="journal article" date="2016" name="Gut Pathog.">
        <title>Whole genome sequencing of "Faecalibaculum rodentium" ALO17, isolated from C57BL/6J laboratory mouse feces.</title>
        <authorList>
            <person name="Lim S."/>
            <person name="Chang D.H."/>
            <person name="Ahn S."/>
            <person name="Kim B.C."/>
        </authorList>
    </citation>
    <scope>NUCLEOTIDE SEQUENCE [LARGE SCALE GENOMIC DNA]</scope>
    <source>
        <strain evidence="7 8">Alo17</strain>
    </source>
</reference>
<accession>A0A140DXF6</accession>
<evidence type="ECO:0000313" key="8">
    <source>
        <dbReference type="Proteomes" id="UP000069771"/>
    </source>
</evidence>
<evidence type="ECO:0000256" key="4">
    <source>
        <dbReference type="ARBA" id="ARBA00022801"/>
    </source>
</evidence>
<sequence length="476" mass="52481">MPCTTLLVGKLASADGSTLIARNSDSGAGSYTPKKFVAVLPQDQPRSYTSVISKVTIELPDDPMPYACVPNAMKDEGEWASAGINAANVAMTATETITSNPRVQGADPLVKGGIGEEDLVTIVLPYVRTAKEGCLRLGSLLEQYGTYEMNGIGFCDGKDVWWLETIGGHHWMARRLPDDAYSVIPNQLGLDFFDFSDPENFIGSADLETFVKDNSLDLRMDPEEPFNPRDAFGSHDDSDHTYNTPRAWWALKQLNPNSFAWTGPEADFTPDSNDLPWCLVPEKKITVEDVKYILSGHYQGTPFDPYLHHGDTSMAGAFRTIGINRTDYLGCCQVKTDAPSILWLAYASNPFNVMVPFYTDITDTPAYVRDTTEAVSTDSFYWTSRMIAAMADACDRESAIFIERYQNTVGGRCRRILNEYTPQIQSAADEGKAVQLCMEVNDKVAAVTKDEAEKCLGEVLKALSNSMKNAFSRSDA</sequence>
<evidence type="ECO:0000313" key="7">
    <source>
        <dbReference type="EMBL" id="AMK55333.1"/>
    </source>
</evidence>
<dbReference type="NCBIfam" id="NF033678">
    <property type="entry name" value="C69_fam_dipept"/>
    <property type="match status" value="1"/>
</dbReference>